<gene>
    <name evidence="1" type="ORF">AL538_04520</name>
</gene>
<organism evidence="1 2">
    <name type="scientific">Vibrio harveyi</name>
    <name type="common">Beneckea harveyi</name>
    <dbReference type="NCBI Taxonomy" id="669"/>
    <lineage>
        <taxon>Bacteria</taxon>
        <taxon>Pseudomonadati</taxon>
        <taxon>Pseudomonadota</taxon>
        <taxon>Gammaproteobacteria</taxon>
        <taxon>Vibrionales</taxon>
        <taxon>Vibrionaceae</taxon>
        <taxon>Vibrio</taxon>
    </lineage>
</organism>
<keyword evidence="2" id="KW-1185">Reference proteome</keyword>
<evidence type="ECO:0000313" key="2">
    <source>
        <dbReference type="Proteomes" id="UP000067422"/>
    </source>
</evidence>
<reference evidence="1" key="1">
    <citation type="submission" date="2018-01" db="EMBL/GenBank/DDBJ databases">
        <title>FDA dAtabase for Regulatory Grade micrObial Sequences (FDA-ARGOS): Supporting development and validation of Infectious Disease Dx tests.</title>
        <authorList>
            <person name="Hoffmann M."/>
            <person name="Allard M."/>
            <person name="Evans P."/>
            <person name="Brown E."/>
            <person name="Tallon L."/>
            <person name="Sadzewicz L."/>
            <person name="Sengamalay N."/>
            <person name="Ott S."/>
            <person name="Godinez A."/>
            <person name="Nagaraj S."/>
            <person name="Vyas G."/>
            <person name="Aluvathingal J."/>
            <person name="Nadendla S."/>
            <person name="Geyer C."/>
            <person name="Sichtig H."/>
        </authorList>
    </citation>
    <scope>NUCLEOTIDE SEQUENCE</scope>
    <source>
        <strain evidence="1">FDAARGOS_107</strain>
    </source>
</reference>
<protein>
    <submittedName>
        <fullName evidence="1">Uncharacterized protein</fullName>
    </submittedName>
</protein>
<dbReference type="EMBL" id="CP014038">
    <property type="protein sequence ID" value="AMF97052.1"/>
    <property type="molecule type" value="Genomic_DNA"/>
</dbReference>
<evidence type="ECO:0000313" key="1">
    <source>
        <dbReference type="EMBL" id="AMF97052.1"/>
    </source>
</evidence>
<name>A0ABM5XVB4_VIBHA</name>
<sequence>MLVCTYREDGSDCTTEMYEDAPGKFRGLIDCKVCGEKAWFVKGYKTAKIDRMACFGARHKPDGEDESAGEGDLSSDIRVDLDKANKNSLYVSQDNGKHGEEESIRVTARPASGVGSGLGFPLNKSLRALLTNLCRNPNYADKGQTINIVTDGGREIIKGQLADFLVPISETSDKYTGKEYIFWGPINNLNVDSTGVLWLDYGDYRTEPSIKLRPELKDQILRNFKIKEVSDLDGSDVIVVGHVGISPNNKAIISTGFTKYLSFRKMNIMQQKTL</sequence>
<proteinExistence type="predicted"/>
<dbReference type="Proteomes" id="UP000067422">
    <property type="component" value="Chromosome 1"/>
</dbReference>
<dbReference type="RefSeq" id="WP_061065296.1">
    <property type="nucleotide sequence ID" value="NZ_CP014038.2"/>
</dbReference>
<accession>A0ABM5XVB4</accession>